<evidence type="ECO:0000259" key="2">
    <source>
        <dbReference type="PROSITE" id="PS51465"/>
    </source>
</evidence>
<accession>A0A2K8JM66</accession>
<sequence>MGNAVKFALLLVFTVLAVINLSNSTPQSKPGCSELCPTIYQPVCAKMGSRYKTFGNECAVEKENKCTDEKWTIVSNEPCSKSG</sequence>
<protein>
    <submittedName>
        <fullName evidence="3">Secreted Kazal protein</fullName>
    </submittedName>
</protein>
<dbReference type="EMBL" id="KY031013">
    <property type="protein sequence ID" value="ATU82764.1"/>
    <property type="molecule type" value="mRNA"/>
</dbReference>
<feature type="signal peptide" evidence="1">
    <location>
        <begin position="1"/>
        <end position="24"/>
    </location>
</feature>
<evidence type="ECO:0000313" key="3">
    <source>
        <dbReference type="EMBL" id="ATU82764.1"/>
    </source>
</evidence>
<reference evidence="3" key="1">
    <citation type="submission" date="2016-10" db="EMBL/GenBank/DDBJ databases">
        <title>The assassin bug Pristhesancus plagipennis produces two different types of venom.</title>
        <authorList>
            <person name="Walker A.A."/>
            <person name="Herzig V."/>
            <person name="Jin J."/>
            <person name="Fry B.G."/>
            <person name="King G.F."/>
        </authorList>
    </citation>
    <scope>NUCLEOTIDE SEQUENCE</scope>
    <source>
        <tissue evidence="3">Venom/labial glands</tissue>
    </source>
</reference>
<dbReference type="Gene3D" id="3.30.60.30">
    <property type="match status" value="1"/>
</dbReference>
<evidence type="ECO:0000256" key="1">
    <source>
        <dbReference type="SAM" id="SignalP"/>
    </source>
</evidence>
<dbReference type="AlphaFoldDB" id="A0A2K8JM66"/>
<dbReference type="CDD" id="cd00104">
    <property type="entry name" value="KAZAL_FS"/>
    <property type="match status" value="1"/>
</dbReference>
<dbReference type="PROSITE" id="PS51465">
    <property type="entry name" value="KAZAL_2"/>
    <property type="match status" value="1"/>
</dbReference>
<proteinExistence type="evidence at transcript level"/>
<name>A0A2K8JM66_PRIPG</name>
<dbReference type="InterPro" id="IPR002350">
    <property type="entry name" value="Kazal_dom"/>
</dbReference>
<keyword evidence="1" id="KW-0732">Signal</keyword>
<organism evidence="3">
    <name type="scientific">Pristhesancus plagipennis</name>
    <name type="common">Common assassin bug</name>
    <dbReference type="NCBI Taxonomy" id="1955184"/>
    <lineage>
        <taxon>Eukaryota</taxon>
        <taxon>Metazoa</taxon>
        <taxon>Ecdysozoa</taxon>
        <taxon>Arthropoda</taxon>
        <taxon>Hexapoda</taxon>
        <taxon>Insecta</taxon>
        <taxon>Pterygota</taxon>
        <taxon>Neoptera</taxon>
        <taxon>Paraneoptera</taxon>
        <taxon>Hemiptera</taxon>
        <taxon>Heteroptera</taxon>
        <taxon>Panheteroptera</taxon>
        <taxon>Cimicomorpha</taxon>
        <taxon>Reduviidae</taxon>
        <taxon>Harpactorinae</taxon>
        <taxon>Harpactorini</taxon>
        <taxon>Pristhesancus</taxon>
    </lineage>
</organism>
<dbReference type="SUPFAM" id="SSF100895">
    <property type="entry name" value="Kazal-type serine protease inhibitors"/>
    <property type="match status" value="1"/>
</dbReference>
<feature type="domain" description="Kazal-like" evidence="2">
    <location>
        <begin position="26"/>
        <end position="81"/>
    </location>
</feature>
<dbReference type="InterPro" id="IPR036058">
    <property type="entry name" value="Kazal_dom_sf"/>
</dbReference>
<feature type="chain" id="PRO_5014687890" evidence="1">
    <location>
        <begin position="25"/>
        <end position="83"/>
    </location>
</feature>